<dbReference type="OrthoDB" id="5965730at2759"/>
<evidence type="ECO:0000256" key="1">
    <source>
        <dbReference type="ARBA" id="ARBA00004613"/>
    </source>
</evidence>
<dbReference type="PANTHER" id="PTHR22918:SF6">
    <property type="entry name" value="EG:8D8.1 PROTEIN-RELATED"/>
    <property type="match status" value="1"/>
</dbReference>
<gene>
    <name evidence="9" type="primary">LOC109473373</name>
</gene>
<evidence type="ECO:0000313" key="9">
    <source>
        <dbReference type="RefSeq" id="XP_019628794.1"/>
    </source>
</evidence>
<organism evidence="8 9">
    <name type="scientific">Branchiostoma belcheri</name>
    <name type="common">Amphioxus</name>
    <dbReference type="NCBI Taxonomy" id="7741"/>
    <lineage>
        <taxon>Eukaryota</taxon>
        <taxon>Metazoa</taxon>
        <taxon>Chordata</taxon>
        <taxon>Cephalochordata</taxon>
        <taxon>Leptocardii</taxon>
        <taxon>Amphioxiformes</taxon>
        <taxon>Branchiostomatidae</taxon>
        <taxon>Branchiostoma</taxon>
    </lineage>
</organism>
<dbReference type="Pfam" id="PF03736">
    <property type="entry name" value="EPTP"/>
    <property type="match status" value="2"/>
</dbReference>
<name>A0A6P4Z4D8_BRABE</name>
<evidence type="ECO:0000256" key="7">
    <source>
        <dbReference type="SAM" id="SignalP"/>
    </source>
</evidence>
<dbReference type="GeneID" id="109473373"/>
<keyword evidence="8" id="KW-1185">Reference proteome</keyword>
<feature type="signal peptide" evidence="7">
    <location>
        <begin position="1"/>
        <end position="16"/>
    </location>
</feature>
<evidence type="ECO:0000256" key="5">
    <source>
        <dbReference type="SAM" id="Coils"/>
    </source>
</evidence>
<reference evidence="9" key="1">
    <citation type="submission" date="2025-08" db="UniProtKB">
        <authorList>
            <consortium name="RefSeq"/>
        </authorList>
    </citation>
    <scope>IDENTIFICATION</scope>
    <source>
        <tissue evidence="9">Gonad</tissue>
    </source>
</reference>
<keyword evidence="2" id="KW-0964">Secreted</keyword>
<dbReference type="GO" id="GO:0008201">
    <property type="term" value="F:heparin binding"/>
    <property type="evidence" value="ECO:0007669"/>
    <property type="project" value="TreeGrafter"/>
</dbReference>
<feature type="coiled-coil region" evidence="5">
    <location>
        <begin position="494"/>
        <end position="521"/>
    </location>
</feature>
<protein>
    <submittedName>
        <fullName evidence="9">Uncharacterized protein LOC109473373</fullName>
    </submittedName>
</protein>
<dbReference type="Proteomes" id="UP000515135">
    <property type="component" value="Unplaced"/>
</dbReference>
<dbReference type="GO" id="GO:0009986">
    <property type="term" value="C:cell surface"/>
    <property type="evidence" value="ECO:0007669"/>
    <property type="project" value="TreeGrafter"/>
</dbReference>
<keyword evidence="3 7" id="KW-0732">Signal</keyword>
<evidence type="ECO:0000256" key="3">
    <source>
        <dbReference type="ARBA" id="ARBA00022729"/>
    </source>
</evidence>
<proteinExistence type="predicted"/>
<dbReference type="RefSeq" id="XP_019628794.1">
    <property type="nucleotide sequence ID" value="XM_019773235.1"/>
</dbReference>
<dbReference type="GO" id="GO:0005576">
    <property type="term" value="C:extracellular region"/>
    <property type="evidence" value="ECO:0007669"/>
    <property type="project" value="UniProtKB-SubCell"/>
</dbReference>
<sequence>MWFGLVLLFLWSSVSSSQTEGNRHRHGHNSRHTDHPGQDDPTDVQRAMRQWLKKRMMKHREDISELYRTRVRDPRKKRSMGLGASVPADEANRLWLRGVVELTQCLECEDHIVADQHSTVSGMTAFNFSGDVYLGFIRNGPWTNSNIYRFDTDLETFHPHDSVLTHGAQGVATGLITDIFTDSPHVLMAVTSNITNTVAGYYAPTATIYRKASPYTGFERRQSIINPEGRSATMFLYDGHLWLAVATYSDPSKPEGHQKKFQYRSRIFRWEHGHFDVIYSIQTEGAMDIEHLEISGESYLAVANHRTFDTFCTLSFLYKLDSETDEYELYQNFDTCGASDFEHFEMGGHHYLAVANQFKDVTLMGYQHSTYLYRQYQIDSVIYWWAGSQFIEWQVIPTIGITQWESLRLPNNEVVLIAANSQGPMVLYQYDESGQFLPVPLEVSLPTHVSVVQAMSIQQRFYLVTVSSRNDTRSNVFRLEFSGQREESEEEKVLDEARAMVMKLSEKTKELQGRVNKLRDRFDKIMTITDHQTVTGNHEYEYVEVEHLVVQNLRIVRPPKPENSTEQNVTSFWPRGYKEAALPGSTKSGPAKLDLSGLEKHVNRNRKMIGDIKERMEDVVMMTDGPSVITGTKTFAKGLTVGELIVEEVTTSGLVNGMDFVELDRSVVKRTGDQKIQGNLIIHGDVNIAGDVEVSGTTNNVSMDDLVLIHGNSNLTAEFTFSGSPAIVVNGDVEVKGEVNGLLIPSDLVLVYGDQDIAGMKTFDANVTVDGNMEMGLNSKIDGIDVSEFASQVVLLNENQTINGSLIFDNLTIDGDLLTGGLVNGVDIVDLADKAVYKDTDQVIHGVQIFNGTKGLLLNITGDMTVEGQLNDYLVPDDYVTTSTDQEVTGSWTITGDLHVSGDVEMEGSLGWTEDGHVTWIDLSQDAVLVYGEQNITGHKTFTNNITVVGNMDMSEGVTIDGVDVSELAEKSAKKNEATIIEDFVIFQNDVNASDVILNSTLNGVDIIEFAEQVFTKSGNQTILTKMMFKNLTLGDLDISGLLDGKEVPGNLVTTATDQVISGSWQVDGDVDIAGHLVLSEGVTVGGVNYSEVDRTVVKVHGNQTIAGEVQFAGNVTFSDIEVQGLFNGLNIPEDLVLKHGDQIITGHKIFLDDVYVMGDLYAEEVSTTDRLINDIDVVQLAENAVMVEGDQNITGQTTFLSDIEVLGDLTVEGLVNGVDLEDLAESVVTLSTDQVLEGDFLFMDDVELLGEDVEINNTVNGVDLAQFAEEVVHMSDEVIMGSKTFSGDVVIMGHLEVDEVNEVDILNLSNSVLYKSRPQVLSGHKTFNDSFTCDNLNIVGGGLIDGVNLSQALTLSGNHTVYGDVTFYNTVYINSSLTVDGLIDGVNLTELNASAVRLNADHQIIRGNKTFHNLTISGDVTIDGSTNNIVDWEKFCNSLMTITADQQIHGRIVIEGDLNIANLQANIF</sequence>
<accession>A0A6P4Z4D8</accession>
<keyword evidence="4" id="KW-0677">Repeat</keyword>
<comment type="subcellular location">
    <subcellularLocation>
        <location evidence="1">Secreted</location>
    </subcellularLocation>
</comment>
<feature type="chain" id="PRO_5027590042" evidence="7">
    <location>
        <begin position="17"/>
        <end position="1469"/>
    </location>
</feature>
<feature type="region of interest" description="Disordered" evidence="6">
    <location>
        <begin position="19"/>
        <end position="43"/>
    </location>
</feature>
<dbReference type="PROSITE" id="PS50912">
    <property type="entry name" value="EAR"/>
    <property type="match status" value="3"/>
</dbReference>
<keyword evidence="5" id="KW-0175">Coiled coil</keyword>
<dbReference type="KEGG" id="bbel:109473373"/>
<dbReference type="InterPro" id="IPR005492">
    <property type="entry name" value="EPTP"/>
</dbReference>
<dbReference type="PANTHER" id="PTHR22918">
    <property type="entry name" value="SEMINAL PLASMA PROTEIN"/>
    <property type="match status" value="1"/>
</dbReference>
<dbReference type="InterPro" id="IPR009039">
    <property type="entry name" value="EAR"/>
</dbReference>
<evidence type="ECO:0000313" key="8">
    <source>
        <dbReference type="Proteomes" id="UP000515135"/>
    </source>
</evidence>
<dbReference type="InterPro" id="IPR051666">
    <property type="entry name" value="SP_Capacitation_Regulator"/>
</dbReference>
<evidence type="ECO:0000256" key="2">
    <source>
        <dbReference type="ARBA" id="ARBA00022525"/>
    </source>
</evidence>
<evidence type="ECO:0000256" key="6">
    <source>
        <dbReference type="SAM" id="MobiDB-lite"/>
    </source>
</evidence>
<evidence type="ECO:0000256" key="4">
    <source>
        <dbReference type="ARBA" id="ARBA00022737"/>
    </source>
</evidence>